<dbReference type="EMBL" id="JAVFWL010000002">
    <property type="protein sequence ID" value="KAK6739045.1"/>
    <property type="molecule type" value="Genomic_DNA"/>
</dbReference>
<reference evidence="1 2" key="1">
    <citation type="submission" date="2023-08" db="EMBL/GenBank/DDBJ databases">
        <title>A Necator americanus chromosomal reference genome.</title>
        <authorList>
            <person name="Ilik V."/>
            <person name="Petrzelkova K.J."/>
            <person name="Pardy F."/>
            <person name="Fuh T."/>
            <person name="Niatou-Singa F.S."/>
            <person name="Gouil Q."/>
            <person name="Baker L."/>
            <person name="Ritchie M.E."/>
            <person name="Jex A.R."/>
            <person name="Gazzola D."/>
            <person name="Li H."/>
            <person name="Toshio Fujiwara R."/>
            <person name="Zhan B."/>
            <person name="Aroian R.V."/>
            <person name="Pafco B."/>
            <person name="Schwarz E.M."/>
        </authorList>
    </citation>
    <scope>NUCLEOTIDE SEQUENCE [LARGE SCALE GENOMIC DNA]</scope>
    <source>
        <strain evidence="1 2">Aroian</strain>
        <tissue evidence="1">Whole animal</tissue>
    </source>
</reference>
<keyword evidence="2" id="KW-1185">Reference proteome</keyword>
<gene>
    <name evidence="1" type="primary">Necator_chrII.g8660</name>
    <name evidence="1" type="ORF">RB195_020865</name>
</gene>
<evidence type="ECO:0008006" key="3">
    <source>
        <dbReference type="Google" id="ProtNLM"/>
    </source>
</evidence>
<protein>
    <recommendedName>
        <fullName evidence="3">SAP domain-containing protein</fullName>
    </recommendedName>
</protein>
<organism evidence="1 2">
    <name type="scientific">Necator americanus</name>
    <name type="common">Human hookworm</name>
    <dbReference type="NCBI Taxonomy" id="51031"/>
    <lineage>
        <taxon>Eukaryota</taxon>
        <taxon>Metazoa</taxon>
        <taxon>Ecdysozoa</taxon>
        <taxon>Nematoda</taxon>
        <taxon>Chromadorea</taxon>
        <taxon>Rhabditida</taxon>
        <taxon>Rhabditina</taxon>
        <taxon>Rhabditomorpha</taxon>
        <taxon>Strongyloidea</taxon>
        <taxon>Ancylostomatidae</taxon>
        <taxon>Bunostominae</taxon>
        <taxon>Necator</taxon>
    </lineage>
</organism>
<comment type="caution">
    <text evidence="1">The sequence shown here is derived from an EMBL/GenBank/DDBJ whole genome shotgun (WGS) entry which is preliminary data.</text>
</comment>
<sequence>MGEWIRCEMRSSCQHFFTGYQDFLGNQLEEQISHLNSAPVSVMKWRFPVNQSIHRLISDLGEYGINSRKKKSELTRFLND</sequence>
<dbReference type="Proteomes" id="UP001303046">
    <property type="component" value="Unassembled WGS sequence"/>
</dbReference>
<accession>A0ABR1CLS1</accession>
<evidence type="ECO:0000313" key="1">
    <source>
        <dbReference type="EMBL" id="KAK6739045.1"/>
    </source>
</evidence>
<proteinExistence type="predicted"/>
<evidence type="ECO:0000313" key="2">
    <source>
        <dbReference type="Proteomes" id="UP001303046"/>
    </source>
</evidence>
<name>A0ABR1CLS1_NECAM</name>